<dbReference type="PATRIC" id="fig|76859.3.peg.833"/>
<name>A0A0M3US41_9FUSO</name>
<dbReference type="RefSeq" id="WP_060675946.1">
    <property type="nucleotide sequence ID" value="NZ_CP012713.1"/>
</dbReference>
<dbReference type="EMBL" id="CP012713">
    <property type="protein sequence ID" value="ALF17413.1"/>
    <property type="molecule type" value="Genomic_DNA"/>
</dbReference>
<gene>
    <name evidence="1" type="ORF">RN98_04230</name>
</gene>
<dbReference type="Proteomes" id="UP000063147">
    <property type="component" value="Chromosome"/>
</dbReference>
<accession>A0A0M3US41</accession>
<protein>
    <submittedName>
        <fullName evidence="1">Uncharacterized protein</fullName>
    </submittedName>
</protein>
<organism evidence="1">
    <name type="scientific">Fusobacterium animalis</name>
    <dbReference type="NCBI Taxonomy" id="76859"/>
    <lineage>
        <taxon>Bacteria</taxon>
        <taxon>Fusobacteriati</taxon>
        <taxon>Fusobacteriota</taxon>
        <taxon>Fusobacteriia</taxon>
        <taxon>Fusobacteriales</taxon>
        <taxon>Fusobacteriaceae</taxon>
        <taxon>Fusobacterium</taxon>
    </lineage>
</organism>
<reference evidence="1 2" key="1">
    <citation type="submission" date="2015-09" db="EMBL/GenBank/DDBJ databases">
        <authorList>
            <person name="Jackson K.R."/>
            <person name="Lunt B.L."/>
            <person name="Fisher J.N.B."/>
            <person name="Gardner A.V."/>
            <person name="Bailey M.E."/>
            <person name="Deus L.M."/>
            <person name="Earl A.S."/>
            <person name="Gibby P.D."/>
            <person name="Hartmann K.A."/>
            <person name="Liu J.E."/>
            <person name="Manci A.M."/>
            <person name="Nielsen D.A."/>
            <person name="Solomon M.B."/>
            <person name="Breakwell D.P."/>
            <person name="Burnett S.H."/>
            <person name="Grose J.H."/>
        </authorList>
    </citation>
    <scope>NUCLEOTIDE SEQUENCE [LARGE SCALE GENOMIC DNA]</scope>
    <source>
        <strain evidence="1 2">KCOM 1279</strain>
    </source>
</reference>
<proteinExistence type="predicted"/>
<dbReference type="AlphaFoldDB" id="A0A0M3US41"/>
<evidence type="ECO:0000313" key="2">
    <source>
        <dbReference type="Proteomes" id="UP000063147"/>
    </source>
</evidence>
<evidence type="ECO:0000313" key="1">
    <source>
        <dbReference type="EMBL" id="ALF17413.1"/>
    </source>
</evidence>
<sequence length="84" mass="10053">MKKVTRRNIKKILENKSIEIEMVNDLGSYSFNFKKHIITDSEREELLKKFKDDNKRFGYGKLTDDKTDILEFSFVDEIYRVIEG</sequence>